<evidence type="ECO:0000256" key="1">
    <source>
        <dbReference type="ARBA" id="ARBA00009388"/>
    </source>
</evidence>
<feature type="domain" description="Peptidase M4 C-terminal" evidence="10">
    <location>
        <begin position="412"/>
        <end position="595"/>
    </location>
</feature>
<comment type="similarity">
    <text evidence="1 8">Belongs to the peptidase M4 family.</text>
</comment>
<comment type="cofactor">
    <cofactor evidence="8">
        <name>Zn(2+)</name>
        <dbReference type="ChEBI" id="CHEBI:29105"/>
    </cofactor>
</comment>
<comment type="subcellular location">
    <subcellularLocation>
        <location evidence="8">Secreted</location>
    </subcellularLocation>
</comment>
<dbReference type="RefSeq" id="WP_231335662.1">
    <property type="nucleotide sequence ID" value="NZ_CP059572.1"/>
</dbReference>
<sequence length="607" mass="62298">MRHQTALGAAAITAGLAVAMSAPIAGANASPAAPPTPSPLAAVASADRLVSAGQAHIHTSPKDKIIRQRVLAGAGGLQYVSYERTYAGLPVRGGDFVVATDAAGNVLSTAVNQTTELSVGTAPKVTAARAAAIARKQIDKPGTVSTPTLTVLAEGKGRLVYETVVQGLHRPPGSYGIAGPGGSYGVAGPGGSYGVAPPDGSYGVAPPDGSYGVAPPDGSYGVAPPDGSYGLAAAERPSKMHVLVDARSGKVVRTWDEVVDADDDQSFYHGGRDKPTNIVTSGSGNSFTMNDATRPGVSCGDQNGAPFTGTDDAWGSAVGTDLETACVDAMKGAQAEWDMVKTWLDRNGLDGNGRGWPMRVGLNQANAFWNGQFANFGRNQSNNKQATPTDVVAHELGHGIFQNTPGGSGSGNEAGGLNESTGDIFGALTEWFLKEPKVAEQINGATAVVNFDPPDYEVGEELDLVGRGPIRNMADPSKVGNNPGCFSASVPRQEVHAAAGVQNHWFYLLAEGSNANDADNGRPNSPTCDNSQIKGIGIQKAGRIFMETLNMKTSGWTHGAARKTSLTAALNLVKAGKVTCADFTATKDAWNAVSVPAASGEPTTCTG</sequence>
<reference evidence="12" key="1">
    <citation type="submission" date="2020-07" db="EMBL/GenBank/DDBJ databases">
        <authorList>
            <person name="Tarantini F.S."/>
            <person name="Hong K.W."/>
            <person name="Chan K.G."/>
        </authorList>
    </citation>
    <scope>NUCLEOTIDE SEQUENCE</scope>
    <source>
        <strain evidence="12">32-07</strain>
    </source>
</reference>
<evidence type="ECO:0000259" key="11">
    <source>
        <dbReference type="Pfam" id="PF07504"/>
    </source>
</evidence>
<dbReference type="EC" id="3.4.24.-" evidence="8"/>
<feature type="chain" id="PRO_5044959260" description="Neutral metalloproteinase" evidence="8">
    <location>
        <begin position="28"/>
        <end position="607"/>
    </location>
</feature>
<proteinExistence type="inferred from homology"/>
<evidence type="ECO:0000256" key="5">
    <source>
        <dbReference type="ARBA" id="ARBA00022801"/>
    </source>
</evidence>
<dbReference type="InterPro" id="IPR050728">
    <property type="entry name" value="Zinc_Metalloprotease_M4"/>
</dbReference>
<accession>A0ABX8QY92</accession>
<dbReference type="PANTHER" id="PTHR33794">
    <property type="entry name" value="BACILLOLYSIN"/>
    <property type="match status" value="1"/>
</dbReference>
<evidence type="ECO:0000256" key="8">
    <source>
        <dbReference type="RuleBase" id="RU366073"/>
    </source>
</evidence>
<dbReference type="SUPFAM" id="SSF55486">
    <property type="entry name" value="Metalloproteases ('zincins'), catalytic domain"/>
    <property type="match status" value="1"/>
</dbReference>
<evidence type="ECO:0000256" key="3">
    <source>
        <dbReference type="ARBA" id="ARBA00022723"/>
    </source>
</evidence>
<dbReference type="PRINTS" id="PR00730">
    <property type="entry name" value="THERMOLYSIN"/>
</dbReference>
<dbReference type="CDD" id="cd09597">
    <property type="entry name" value="M4_TLP"/>
    <property type="match status" value="1"/>
</dbReference>
<dbReference type="Pfam" id="PF07504">
    <property type="entry name" value="FTP"/>
    <property type="match status" value="1"/>
</dbReference>
<dbReference type="InterPro" id="IPR013856">
    <property type="entry name" value="Peptidase_M4_domain"/>
</dbReference>
<dbReference type="InterPro" id="IPR027268">
    <property type="entry name" value="Peptidase_M4/M1_CTD_sf"/>
</dbReference>
<keyword evidence="5 8" id="KW-0378">Hydrolase</keyword>
<keyword evidence="7 8" id="KW-0482">Metalloprotease</keyword>
<keyword evidence="8" id="KW-0964">Secreted</keyword>
<keyword evidence="2 8" id="KW-0645">Protease</keyword>
<keyword evidence="3" id="KW-0479">Metal-binding</keyword>
<keyword evidence="6 8" id="KW-0862">Zinc</keyword>
<keyword evidence="13" id="KW-1185">Reference proteome</keyword>
<evidence type="ECO:0000256" key="7">
    <source>
        <dbReference type="ARBA" id="ARBA00023049"/>
    </source>
</evidence>
<evidence type="ECO:0000256" key="6">
    <source>
        <dbReference type="ARBA" id="ARBA00022833"/>
    </source>
</evidence>
<dbReference type="PANTHER" id="PTHR33794:SF1">
    <property type="entry name" value="BACILLOLYSIN"/>
    <property type="match status" value="1"/>
</dbReference>
<dbReference type="Pfam" id="PF01447">
    <property type="entry name" value="Peptidase_M4"/>
    <property type="match status" value="1"/>
</dbReference>
<name>A0ABX8QY92_9ACTN</name>
<feature type="domain" description="Peptidase M4" evidence="9">
    <location>
        <begin position="276"/>
        <end position="402"/>
    </location>
</feature>
<keyword evidence="4 8" id="KW-0732">Signal</keyword>
<dbReference type="Gene3D" id="1.10.390.10">
    <property type="entry name" value="Neutral Protease Domain 2"/>
    <property type="match status" value="1"/>
</dbReference>
<gene>
    <name evidence="12" type="ORF">AGRA3207_003418</name>
</gene>
<dbReference type="Gene3D" id="3.10.170.10">
    <property type="match status" value="1"/>
</dbReference>
<dbReference type="InterPro" id="IPR023612">
    <property type="entry name" value="Peptidase_M4"/>
</dbReference>
<dbReference type="InterPro" id="IPR001570">
    <property type="entry name" value="Peptidase_M4_C_domain"/>
</dbReference>
<evidence type="ECO:0000256" key="4">
    <source>
        <dbReference type="ARBA" id="ARBA00022729"/>
    </source>
</evidence>
<dbReference type="Proteomes" id="UP001049518">
    <property type="component" value="Chromosome"/>
</dbReference>
<evidence type="ECO:0000259" key="9">
    <source>
        <dbReference type="Pfam" id="PF01447"/>
    </source>
</evidence>
<feature type="domain" description="FTP" evidence="11">
    <location>
        <begin position="76"/>
        <end position="108"/>
    </location>
</feature>
<feature type="signal peptide" evidence="8">
    <location>
        <begin position="1"/>
        <end position="27"/>
    </location>
</feature>
<dbReference type="EMBL" id="CP059572">
    <property type="protein sequence ID" value="QXJ22422.1"/>
    <property type="molecule type" value="Genomic_DNA"/>
</dbReference>
<dbReference type="Pfam" id="PF02868">
    <property type="entry name" value="Peptidase_M4_C"/>
    <property type="match status" value="1"/>
</dbReference>
<evidence type="ECO:0000313" key="13">
    <source>
        <dbReference type="Proteomes" id="UP001049518"/>
    </source>
</evidence>
<evidence type="ECO:0000313" key="12">
    <source>
        <dbReference type="EMBL" id="QXJ22422.1"/>
    </source>
</evidence>
<comment type="function">
    <text evidence="8">Extracellular zinc metalloprotease.</text>
</comment>
<evidence type="ECO:0000256" key="2">
    <source>
        <dbReference type="ARBA" id="ARBA00022670"/>
    </source>
</evidence>
<organism evidence="12 13">
    <name type="scientific">Actinomadura graeca</name>
    <dbReference type="NCBI Taxonomy" id="2750812"/>
    <lineage>
        <taxon>Bacteria</taxon>
        <taxon>Bacillati</taxon>
        <taxon>Actinomycetota</taxon>
        <taxon>Actinomycetes</taxon>
        <taxon>Streptosporangiales</taxon>
        <taxon>Thermomonosporaceae</taxon>
        <taxon>Actinomadura</taxon>
    </lineage>
</organism>
<protein>
    <recommendedName>
        <fullName evidence="8">Neutral metalloproteinase</fullName>
        <ecNumber evidence="8">3.4.24.-</ecNumber>
    </recommendedName>
</protein>
<evidence type="ECO:0000259" key="10">
    <source>
        <dbReference type="Pfam" id="PF02868"/>
    </source>
</evidence>
<dbReference type="InterPro" id="IPR011096">
    <property type="entry name" value="FTP_domain"/>
</dbReference>